<dbReference type="InterPro" id="IPR017871">
    <property type="entry name" value="ABC_transporter-like_CS"/>
</dbReference>
<accession>A0ABY9EGG0</accession>
<evidence type="ECO:0000313" key="10">
    <source>
        <dbReference type="EMBL" id="WKD51551.1"/>
    </source>
</evidence>
<dbReference type="InterPro" id="IPR003593">
    <property type="entry name" value="AAA+_ATPase"/>
</dbReference>
<feature type="domain" description="ABC transporter" evidence="8">
    <location>
        <begin position="332"/>
        <end position="566"/>
    </location>
</feature>
<keyword evidence="5 7" id="KW-1133">Transmembrane helix</keyword>
<feature type="domain" description="ABC transmembrane type-1" evidence="9">
    <location>
        <begin position="19"/>
        <end position="299"/>
    </location>
</feature>
<dbReference type="InterPro" id="IPR039421">
    <property type="entry name" value="Type_1_exporter"/>
</dbReference>
<evidence type="ECO:0000259" key="8">
    <source>
        <dbReference type="PROSITE" id="PS50893"/>
    </source>
</evidence>
<dbReference type="InterPro" id="IPR011527">
    <property type="entry name" value="ABC1_TM_dom"/>
</dbReference>
<dbReference type="Gene3D" id="3.40.50.300">
    <property type="entry name" value="P-loop containing nucleotide triphosphate hydrolases"/>
    <property type="match status" value="1"/>
</dbReference>
<dbReference type="PANTHER" id="PTHR24221">
    <property type="entry name" value="ATP-BINDING CASSETTE SUB-FAMILY B"/>
    <property type="match status" value="1"/>
</dbReference>
<dbReference type="Pfam" id="PF00005">
    <property type="entry name" value="ABC_tran"/>
    <property type="match status" value="1"/>
</dbReference>
<feature type="transmembrane region" description="Helical" evidence="7">
    <location>
        <begin position="241"/>
        <end position="264"/>
    </location>
</feature>
<sequence length="584" mass="63435">MIRSLLAILGPAYRREVGIYAVWLLAYGVLQGIAVTLLVPLLSSLLASEMQAVGFWLIALFSVVVIACVARYQQTVKGAALAILVLKTLHNRLGEHLSQLPLGWFNPEKVGRVSRSATGGTLMVTNIFAHLLPPVVSGVVTPLTVGVAMLWFDWRLGLTALLFVPLIYIGHRWSAQWIGAMETEVDAAGARASSRVVEFARNQAVLRSFGKNVSSYPPLEEAIAGQSRAAGSMLRQTFPRLFAGGFTVQLAFAAVTVVGIWLTLHQQLPPIELVALLALAARFTGPLAELAGRSGLLRMAGNDLRRLAAILFEQPLPQPSKPQSFTEQIGLVEFSNVNFSYEPGQPVLKDLSFRASPGTTTAIVGASGSGKTTITRLLLRFFDTDQGQVKVGGVDVRQLRTEDLMRQVSIVMQDVYLFSDTLEANIRLSCPEASQEELERVAKLAGVDEIIERLPQGWQTQVGEGGAALSGGERQRVSIARALLKAAPIVVLDEATAALDPRNEKYLNSSLRQLQQGSTLIVIAHQLSTVMNADQIIVLDAGTVAEIGNHRELLSQQGLYAHFWHQRSRATGWQLVETDTEVSL</sequence>
<feature type="transmembrane region" description="Helical" evidence="7">
    <location>
        <begin position="24"/>
        <end position="46"/>
    </location>
</feature>
<dbReference type="SUPFAM" id="SSF52540">
    <property type="entry name" value="P-loop containing nucleoside triphosphate hydrolases"/>
    <property type="match status" value="1"/>
</dbReference>
<name>A0ABY9EGG0_9GAMM</name>
<dbReference type="EMBL" id="CP098023">
    <property type="protein sequence ID" value="WKD51551.1"/>
    <property type="molecule type" value="Genomic_DNA"/>
</dbReference>
<dbReference type="SUPFAM" id="SSF90123">
    <property type="entry name" value="ABC transporter transmembrane region"/>
    <property type="match status" value="1"/>
</dbReference>
<dbReference type="PROSITE" id="PS50929">
    <property type="entry name" value="ABC_TM1F"/>
    <property type="match status" value="1"/>
</dbReference>
<evidence type="ECO:0000256" key="6">
    <source>
        <dbReference type="ARBA" id="ARBA00023136"/>
    </source>
</evidence>
<gene>
    <name evidence="10" type="ORF">M8T91_09060</name>
</gene>
<evidence type="ECO:0000256" key="5">
    <source>
        <dbReference type="ARBA" id="ARBA00022989"/>
    </source>
</evidence>
<dbReference type="Proteomes" id="UP001321520">
    <property type="component" value="Chromosome"/>
</dbReference>
<evidence type="ECO:0000256" key="1">
    <source>
        <dbReference type="ARBA" id="ARBA00004651"/>
    </source>
</evidence>
<comment type="subcellular location">
    <subcellularLocation>
        <location evidence="1">Cell membrane</location>
        <topology evidence="1">Multi-pass membrane protein</topology>
    </subcellularLocation>
</comment>
<dbReference type="InterPro" id="IPR003439">
    <property type="entry name" value="ABC_transporter-like_ATP-bd"/>
</dbReference>
<organism evidence="10 11">
    <name type="scientific">Microbulbifer spongiae</name>
    <dbReference type="NCBI Taxonomy" id="2944933"/>
    <lineage>
        <taxon>Bacteria</taxon>
        <taxon>Pseudomonadati</taxon>
        <taxon>Pseudomonadota</taxon>
        <taxon>Gammaproteobacteria</taxon>
        <taxon>Cellvibrionales</taxon>
        <taxon>Microbulbiferaceae</taxon>
        <taxon>Microbulbifer</taxon>
    </lineage>
</organism>
<dbReference type="RefSeq" id="WP_301418927.1">
    <property type="nucleotide sequence ID" value="NZ_CP098023.1"/>
</dbReference>
<evidence type="ECO:0000256" key="3">
    <source>
        <dbReference type="ARBA" id="ARBA00022741"/>
    </source>
</evidence>
<evidence type="ECO:0000256" key="4">
    <source>
        <dbReference type="ARBA" id="ARBA00022840"/>
    </source>
</evidence>
<keyword evidence="2 7" id="KW-0812">Transmembrane</keyword>
<protein>
    <submittedName>
        <fullName evidence="10">ABC transporter ATP-binding protein/permease</fullName>
    </submittedName>
</protein>
<feature type="transmembrane region" description="Helical" evidence="7">
    <location>
        <begin position="131"/>
        <end position="152"/>
    </location>
</feature>
<dbReference type="InterPro" id="IPR036640">
    <property type="entry name" value="ABC1_TM_sf"/>
</dbReference>
<dbReference type="InterPro" id="IPR027417">
    <property type="entry name" value="P-loop_NTPase"/>
</dbReference>
<dbReference type="PANTHER" id="PTHR24221:SF397">
    <property type="entry name" value="ABC TRANSPORTER, ATP-BINDING TRANSMEMBRANE PROTEIN"/>
    <property type="match status" value="1"/>
</dbReference>
<dbReference type="SMART" id="SM00382">
    <property type="entry name" value="AAA"/>
    <property type="match status" value="1"/>
</dbReference>
<proteinExistence type="predicted"/>
<dbReference type="Gene3D" id="1.20.1560.10">
    <property type="entry name" value="ABC transporter type 1, transmembrane domain"/>
    <property type="match status" value="1"/>
</dbReference>
<reference evidence="10 11" key="1">
    <citation type="submission" date="2022-05" db="EMBL/GenBank/DDBJ databases">
        <title>Microbulbifer sp. nov., isolated from sponge.</title>
        <authorList>
            <person name="Gao L."/>
        </authorList>
    </citation>
    <scope>NUCLEOTIDE SEQUENCE [LARGE SCALE GENOMIC DNA]</scope>
    <source>
        <strain evidence="10 11">MI-G</strain>
    </source>
</reference>
<dbReference type="PROSITE" id="PS00211">
    <property type="entry name" value="ABC_TRANSPORTER_1"/>
    <property type="match status" value="1"/>
</dbReference>
<feature type="transmembrane region" description="Helical" evidence="7">
    <location>
        <begin position="53"/>
        <end position="72"/>
    </location>
</feature>
<evidence type="ECO:0000313" key="11">
    <source>
        <dbReference type="Proteomes" id="UP001321520"/>
    </source>
</evidence>
<dbReference type="GO" id="GO:0005524">
    <property type="term" value="F:ATP binding"/>
    <property type="evidence" value="ECO:0007669"/>
    <property type="project" value="UniProtKB-KW"/>
</dbReference>
<dbReference type="Pfam" id="PF00664">
    <property type="entry name" value="ABC_membrane"/>
    <property type="match status" value="1"/>
</dbReference>
<evidence type="ECO:0000256" key="7">
    <source>
        <dbReference type="SAM" id="Phobius"/>
    </source>
</evidence>
<keyword evidence="4 10" id="KW-0067">ATP-binding</keyword>
<dbReference type="PROSITE" id="PS50893">
    <property type="entry name" value="ABC_TRANSPORTER_2"/>
    <property type="match status" value="1"/>
</dbReference>
<evidence type="ECO:0000259" key="9">
    <source>
        <dbReference type="PROSITE" id="PS50929"/>
    </source>
</evidence>
<evidence type="ECO:0000256" key="2">
    <source>
        <dbReference type="ARBA" id="ARBA00022692"/>
    </source>
</evidence>
<keyword evidence="3" id="KW-0547">Nucleotide-binding</keyword>
<keyword evidence="11" id="KW-1185">Reference proteome</keyword>
<keyword evidence="6 7" id="KW-0472">Membrane</keyword>